<sequence length="165" mass="17797">MPAGYVDADDLVDWAVDRYPCRRHPVVFVGASHGALVHLAAAFDPPWLPQTLVAVRRSGVDLDDPVAELEAGREPGHSCCGPTRTWCCATCTTRTGTGWCSAACRYSRLTARRLPVADFAGVARARRELTWVPTAMPAMSFREAESELRGPNTSLGGCMPRAPNG</sequence>
<proteinExistence type="predicted"/>
<evidence type="ECO:0000256" key="1">
    <source>
        <dbReference type="SAM" id="MobiDB-lite"/>
    </source>
</evidence>
<dbReference type="RefSeq" id="WP_125088353.1">
    <property type="nucleotide sequence ID" value="NZ_RSAA01000001.1"/>
</dbReference>
<dbReference type="AlphaFoldDB" id="A0A426K5I8"/>
<accession>A0A426K5I8</accession>
<evidence type="ECO:0008006" key="4">
    <source>
        <dbReference type="Google" id="ProtNLM"/>
    </source>
</evidence>
<name>A0A426K5I8_9PSEU</name>
<comment type="caution">
    <text evidence="2">The sequence shown here is derived from an EMBL/GenBank/DDBJ whole genome shotgun (WGS) entry which is preliminary data.</text>
</comment>
<dbReference type="SUPFAM" id="SSF53474">
    <property type="entry name" value="alpha/beta-Hydrolases"/>
    <property type="match status" value="1"/>
</dbReference>
<protein>
    <recommendedName>
        <fullName evidence="4">Alpha/beta hydrolase</fullName>
    </recommendedName>
</protein>
<evidence type="ECO:0000313" key="2">
    <source>
        <dbReference type="EMBL" id="RRO20648.1"/>
    </source>
</evidence>
<dbReference type="Proteomes" id="UP000274515">
    <property type="component" value="Unassembled WGS sequence"/>
</dbReference>
<gene>
    <name evidence="2" type="ORF">EIL87_01915</name>
</gene>
<reference evidence="2 3" key="1">
    <citation type="submission" date="2018-11" db="EMBL/GenBank/DDBJ databases">
        <title>Saccharopolyspora rhizosphaerae sp. nov., an actinomycete isolated from rhizosphere soil in Thailand.</title>
        <authorList>
            <person name="Intra B."/>
            <person name="Euanorasetr J."/>
            <person name="Take A."/>
            <person name="Inahashi Y."/>
            <person name="Mori M."/>
            <person name="Panbangred W."/>
            <person name="Matsumoto A."/>
        </authorList>
    </citation>
    <scope>NUCLEOTIDE SEQUENCE [LARGE SCALE GENOMIC DNA]</scope>
    <source>
        <strain evidence="2 3">H219</strain>
    </source>
</reference>
<evidence type="ECO:0000313" key="3">
    <source>
        <dbReference type="Proteomes" id="UP000274515"/>
    </source>
</evidence>
<dbReference type="OrthoDB" id="501208at2"/>
<dbReference type="InterPro" id="IPR029058">
    <property type="entry name" value="AB_hydrolase_fold"/>
</dbReference>
<feature type="region of interest" description="Disordered" evidence="1">
    <location>
        <begin position="143"/>
        <end position="165"/>
    </location>
</feature>
<organism evidence="2 3">
    <name type="scientific">Saccharopolyspora rhizosphaerae</name>
    <dbReference type="NCBI Taxonomy" id="2492662"/>
    <lineage>
        <taxon>Bacteria</taxon>
        <taxon>Bacillati</taxon>
        <taxon>Actinomycetota</taxon>
        <taxon>Actinomycetes</taxon>
        <taxon>Pseudonocardiales</taxon>
        <taxon>Pseudonocardiaceae</taxon>
        <taxon>Saccharopolyspora</taxon>
    </lineage>
</organism>
<keyword evidence="3" id="KW-1185">Reference proteome</keyword>
<dbReference type="EMBL" id="RSAA01000001">
    <property type="protein sequence ID" value="RRO20648.1"/>
    <property type="molecule type" value="Genomic_DNA"/>
</dbReference>